<proteinExistence type="predicted"/>
<feature type="region of interest" description="Disordered" evidence="1">
    <location>
        <begin position="1"/>
        <end position="88"/>
    </location>
</feature>
<dbReference type="EMBL" id="JASCZI010153140">
    <property type="protein sequence ID" value="MED6177102.1"/>
    <property type="molecule type" value="Genomic_DNA"/>
</dbReference>
<dbReference type="Pfam" id="PF03004">
    <property type="entry name" value="Transposase_24"/>
    <property type="match status" value="1"/>
</dbReference>
<sequence>MPRRPRYPKKSNLATLGQRPHEEAPIASSTQRNDPLIHSISGGVPATTSCRPFRPPRSEAGPNPESNAEDRSLENPTDARNSRGRRNAKPWTVDVIDADGTIKEKKMTVAQAMKPLHGTKVILRFNTEMQPIGDAGGLLSGVLGVVGSNFSIFSICEENWKAMRTKESIYNDVIKTLEQNVHARPGGIDEDHWRRFLRYRLRPNTKLKCRKNTVNRSKQLYTHTGGSKSMARRRDEETRQQGRDVSRGEVWMMTHRKIDGSYIHEDAQAICERIMDIEQHDESSRVLSQNDSLAQVLGKKHPGRVRGMGFGPIPSKLFGRNSQQMGERSQTQETQIVFEELRVELTSEKLKRQAIESEGESEKVKR</sequence>
<protein>
    <submittedName>
        <fullName evidence="2">Uncharacterized protein</fullName>
    </submittedName>
</protein>
<feature type="region of interest" description="Disordered" evidence="1">
    <location>
        <begin position="219"/>
        <end position="246"/>
    </location>
</feature>
<comment type="caution">
    <text evidence="2">The sequence shown here is derived from an EMBL/GenBank/DDBJ whole genome shotgun (WGS) entry which is preliminary data.</text>
</comment>
<dbReference type="Proteomes" id="UP001341840">
    <property type="component" value="Unassembled WGS sequence"/>
</dbReference>
<evidence type="ECO:0000313" key="2">
    <source>
        <dbReference type="EMBL" id="MED6177102.1"/>
    </source>
</evidence>
<dbReference type="PANTHER" id="PTHR33144:SF45">
    <property type="entry name" value="TRANSPOSASE TNP1_EN_SPM-LIKE DOMAIN-CONTAINING PROTEIN"/>
    <property type="match status" value="1"/>
</dbReference>
<name>A0ABU6VVV7_9FABA</name>
<dbReference type="PANTHER" id="PTHR33144">
    <property type="entry name" value="OS10G0409366 PROTEIN-RELATED"/>
    <property type="match status" value="1"/>
</dbReference>
<keyword evidence="3" id="KW-1185">Reference proteome</keyword>
<gene>
    <name evidence="2" type="ORF">PIB30_094644</name>
</gene>
<dbReference type="InterPro" id="IPR004252">
    <property type="entry name" value="Probable_transposase_24"/>
</dbReference>
<evidence type="ECO:0000313" key="3">
    <source>
        <dbReference type="Proteomes" id="UP001341840"/>
    </source>
</evidence>
<organism evidence="2 3">
    <name type="scientific">Stylosanthes scabra</name>
    <dbReference type="NCBI Taxonomy" id="79078"/>
    <lineage>
        <taxon>Eukaryota</taxon>
        <taxon>Viridiplantae</taxon>
        <taxon>Streptophyta</taxon>
        <taxon>Embryophyta</taxon>
        <taxon>Tracheophyta</taxon>
        <taxon>Spermatophyta</taxon>
        <taxon>Magnoliopsida</taxon>
        <taxon>eudicotyledons</taxon>
        <taxon>Gunneridae</taxon>
        <taxon>Pentapetalae</taxon>
        <taxon>rosids</taxon>
        <taxon>fabids</taxon>
        <taxon>Fabales</taxon>
        <taxon>Fabaceae</taxon>
        <taxon>Papilionoideae</taxon>
        <taxon>50 kb inversion clade</taxon>
        <taxon>dalbergioids sensu lato</taxon>
        <taxon>Dalbergieae</taxon>
        <taxon>Pterocarpus clade</taxon>
        <taxon>Stylosanthes</taxon>
    </lineage>
</organism>
<accession>A0ABU6VVV7</accession>
<evidence type="ECO:0000256" key="1">
    <source>
        <dbReference type="SAM" id="MobiDB-lite"/>
    </source>
</evidence>
<reference evidence="2 3" key="1">
    <citation type="journal article" date="2023" name="Plants (Basel)">
        <title>Bridging the Gap: Combining Genomics and Transcriptomics Approaches to Understand Stylosanthes scabra, an Orphan Legume from the Brazilian Caatinga.</title>
        <authorList>
            <person name="Ferreira-Neto J.R.C."/>
            <person name="da Silva M.D."/>
            <person name="Binneck E."/>
            <person name="de Melo N.F."/>
            <person name="da Silva R.H."/>
            <person name="de Melo A.L.T.M."/>
            <person name="Pandolfi V."/>
            <person name="Bustamante F.O."/>
            <person name="Brasileiro-Vidal A.C."/>
            <person name="Benko-Iseppon A.M."/>
        </authorList>
    </citation>
    <scope>NUCLEOTIDE SEQUENCE [LARGE SCALE GENOMIC DNA]</scope>
    <source>
        <tissue evidence="2">Leaves</tissue>
    </source>
</reference>
<feature type="compositionally biased region" description="Basic and acidic residues" evidence="1">
    <location>
        <begin position="232"/>
        <end position="246"/>
    </location>
</feature>